<keyword evidence="3" id="KW-1185">Reference proteome</keyword>
<dbReference type="STRING" id="333140.AWW68_01410"/>
<gene>
    <name evidence="2" type="ORF">AWW68_01410</name>
</gene>
<dbReference type="Proteomes" id="UP000075606">
    <property type="component" value="Unassembled WGS sequence"/>
</dbReference>
<protein>
    <recommendedName>
        <fullName evidence="4">Outer membrane protein beta-barrel domain-containing protein</fullName>
    </recommendedName>
</protein>
<dbReference type="AlphaFoldDB" id="A0A150XFI8"/>
<evidence type="ECO:0000313" key="3">
    <source>
        <dbReference type="Proteomes" id="UP000075606"/>
    </source>
</evidence>
<comment type="caution">
    <text evidence="2">The sequence shown here is derived from an EMBL/GenBank/DDBJ whole genome shotgun (WGS) entry which is preliminary data.</text>
</comment>
<dbReference type="RefSeq" id="WP_068215805.1">
    <property type="nucleotide sequence ID" value="NZ_CP139724.1"/>
</dbReference>
<feature type="signal peptide" evidence="1">
    <location>
        <begin position="1"/>
        <end position="19"/>
    </location>
</feature>
<feature type="chain" id="PRO_5007574683" description="Outer membrane protein beta-barrel domain-containing protein" evidence="1">
    <location>
        <begin position="20"/>
        <end position="157"/>
    </location>
</feature>
<dbReference type="OrthoDB" id="982158at2"/>
<accession>A0A150XFI8</accession>
<name>A0A150XFI8_9BACT</name>
<keyword evidence="1" id="KW-0732">Signal</keyword>
<organism evidence="2 3">
    <name type="scientific">Roseivirga spongicola</name>
    <dbReference type="NCBI Taxonomy" id="333140"/>
    <lineage>
        <taxon>Bacteria</taxon>
        <taxon>Pseudomonadati</taxon>
        <taxon>Bacteroidota</taxon>
        <taxon>Cytophagia</taxon>
        <taxon>Cytophagales</taxon>
        <taxon>Roseivirgaceae</taxon>
        <taxon>Roseivirga</taxon>
    </lineage>
</organism>
<dbReference type="EMBL" id="LRPC01000001">
    <property type="protein sequence ID" value="KYG77456.1"/>
    <property type="molecule type" value="Genomic_DNA"/>
</dbReference>
<proteinExistence type="predicted"/>
<sequence length="157" mass="17960">MKKLFIIALFLVSAQAAFSQYYYKRSYDNHRNKAATFQVVPTVANYDGMKFGFGIGMNFKQVLSLNYFHTRDYGVNEEQPHLDNRFAGLHLSLAQPVAESIELAAGARKATLNGELQKTIFTGEVRFKFSDSWRLAFEYGGNKERNMASARLMFNLY</sequence>
<reference evidence="2 3" key="1">
    <citation type="submission" date="2016-01" db="EMBL/GenBank/DDBJ databases">
        <title>Genome sequencing of Roseivirga spongicola UST030701-084.</title>
        <authorList>
            <person name="Selvaratnam C."/>
            <person name="Thevarajoo S."/>
            <person name="Goh K.M."/>
            <person name="Ee R."/>
            <person name="Chan K.-G."/>
            <person name="Chong C.S."/>
        </authorList>
    </citation>
    <scope>NUCLEOTIDE SEQUENCE [LARGE SCALE GENOMIC DNA]</scope>
    <source>
        <strain evidence="2 3">UST030701-084</strain>
    </source>
</reference>
<evidence type="ECO:0000313" key="2">
    <source>
        <dbReference type="EMBL" id="KYG77456.1"/>
    </source>
</evidence>
<evidence type="ECO:0008006" key="4">
    <source>
        <dbReference type="Google" id="ProtNLM"/>
    </source>
</evidence>
<evidence type="ECO:0000256" key="1">
    <source>
        <dbReference type="SAM" id="SignalP"/>
    </source>
</evidence>